<keyword evidence="1" id="KW-0472">Membrane</keyword>
<dbReference type="EMBL" id="PFBK01000007">
    <property type="protein sequence ID" value="PIR83810.1"/>
    <property type="molecule type" value="Genomic_DNA"/>
</dbReference>
<gene>
    <name evidence="2" type="ORF">COU18_02385</name>
</gene>
<protein>
    <submittedName>
        <fullName evidence="2">Uncharacterized protein</fullName>
    </submittedName>
</protein>
<sequence length="178" mass="19251">MGRVQDASILVFLCIILAVPLSFASAHGLGASLEREVEGYYVDVGYDPDPLRASRSVRFDFELYDVPATTDPASTESIDYTSVWVRLEQEGRTILATGVAKALWGPTTLLMDLPETAGPLTIDVRFERGEDVLVGTSFTLNVEQSPEQAGISNSPVFPGIGGLVVGALLTFLLFRRRG</sequence>
<accession>A0A2H0UBT8</accession>
<feature type="transmembrane region" description="Helical" evidence="1">
    <location>
        <begin position="156"/>
        <end position="174"/>
    </location>
</feature>
<name>A0A2H0UBT8_9BACT</name>
<reference evidence="3" key="1">
    <citation type="submission" date="2017-09" db="EMBL/GenBank/DDBJ databases">
        <title>Depth-based differentiation of microbial function through sediment-hosted aquifers and enrichment of novel symbionts in the deep terrestrial subsurface.</title>
        <authorList>
            <person name="Probst A.J."/>
            <person name="Ladd B."/>
            <person name="Jarett J.K."/>
            <person name="Geller-Mcgrath D.E."/>
            <person name="Sieber C.M.K."/>
            <person name="Emerson J.B."/>
            <person name="Anantharaman K."/>
            <person name="Thomas B.C."/>
            <person name="Malmstrom R."/>
            <person name="Stieglmeier M."/>
            <person name="Klingl A."/>
            <person name="Woyke T."/>
            <person name="Ryan C.M."/>
            <person name="Banfield J.F."/>
        </authorList>
    </citation>
    <scope>NUCLEOTIDE SEQUENCE [LARGE SCALE GENOMIC DNA]</scope>
</reference>
<organism evidence="2 3">
    <name type="scientific">Candidatus Kaiserbacteria bacterium CG10_big_fil_rev_8_21_14_0_10_51_14</name>
    <dbReference type="NCBI Taxonomy" id="1974610"/>
    <lineage>
        <taxon>Bacteria</taxon>
        <taxon>Candidatus Kaiseribacteriota</taxon>
    </lineage>
</organism>
<evidence type="ECO:0000313" key="3">
    <source>
        <dbReference type="Proteomes" id="UP000231192"/>
    </source>
</evidence>
<dbReference type="Proteomes" id="UP000231192">
    <property type="component" value="Unassembled WGS sequence"/>
</dbReference>
<evidence type="ECO:0000256" key="1">
    <source>
        <dbReference type="SAM" id="Phobius"/>
    </source>
</evidence>
<keyword evidence="1" id="KW-1133">Transmembrane helix</keyword>
<proteinExistence type="predicted"/>
<keyword evidence="1" id="KW-0812">Transmembrane</keyword>
<comment type="caution">
    <text evidence="2">The sequence shown here is derived from an EMBL/GenBank/DDBJ whole genome shotgun (WGS) entry which is preliminary data.</text>
</comment>
<evidence type="ECO:0000313" key="2">
    <source>
        <dbReference type="EMBL" id="PIR83810.1"/>
    </source>
</evidence>
<dbReference type="AlphaFoldDB" id="A0A2H0UBT8"/>